<reference evidence="2" key="1">
    <citation type="submission" date="2015-01" db="EMBL/GenBank/DDBJ databases">
        <title>The Genome Sequence of Cladophialophora bantiana CBS 173.52.</title>
        <authorList>
            <consortium name="The Broad Institute Genomics Platform"/>
            <person name="Cuomo C."/>
            <person name="de Hoog S."/>
            <person name="Gorbushina A."/>
            <person name="Stielow B."/>
            <person name="Teixiera M."/>
            <person name="Abouelleil A."/>
            <person name="Chapman S.B."/>
            <person name="Priest M."/>
            <person name="Young S.K."/>
            <person name="Wortman J."/>
            <person name="Nusbaum C."/>
            <person name="Birren B."/>
        </authorList>
    </citation>
    <scope>NUCLEOTIDE SEQUENCE [LARGE SCALE GENOMIC DNA]</scope>
    <source>
        <strain evidence="2">CBS 173.52</strain>
    </source>
</reference>
<feature type="transmembrane region" description="Helical" evidence="1">
    <location>
        <begin position="28"/>
        <end position="48"/>
    </location>
</feature>
<dbReference type="Proteomes" id="UP000053789">
    <property type="component" value="Unassembled WGS sequence"/>
</dbReference>
<dbReference type="VEuPathDB" id="FungiDB:Z519_00637"/>
<accession>A0A0D2IQH5</accession>
<evidence type="ECO:0000313" key="2">
    <source>
        <dbReference type="EMBL" id="KIW98974.1"/>
    </source>
</evidence>
<dbReference type="OrthoDB" id="10345001at2759"/>
<dbReference type="RefSeq" id="XP_016625643.1">
    <property type="nucleotide sequence ID" value="XM_016758394.1"/>
</dbReference>
<keyword evidence="1" id="KW-0472">Membrane</keyword>
<evidence type="ECO:0000256" key="1">
    <source>
        <dbReference type="SAM" id="Phobius"/>
    </source>
</evidence>
<proteinExistence type="predicted"/>
<dbReference type="HOGENOM" id="CLU_2196655_0_0_1"/>
<sequence length="108" mass="12114">MSKTSKGEPSHTFELAHSSSDYNANMHLPSVLALFSVGVTVLAMPLSGPAANLGVARRAPEETTIDFDKREETTIDFDKREETTIDFDKREETTIDFDKREETTIDFD</sequence>
<dbReference type="GeneID" id="27693565"/>
<keyword evidence="1" id="KW-0812">Transmembrane</keyword>
<protein>
    <submittedName>
        <fullName evidence="2">Uncharacterized protein</fullName>
    </submittedName>
</protein>
<keyword evidence="1" id="KW-1133">Transmembrane helix</keyword>
<dbReference type="AlphaFoldDB" id="A0A0D2IQH5"/>
<name>A0A0D2IQH5_CLAB1</name>
<gene>
    <name evidence="2" type="ORF">Z519_00637</name>
</gene>
<evidence type="ECO:0000313" key="3">
    <source>
        <dbReference type="Proteomes" id="UP000053789"/>
    </source>
</evidence>
<organism evidence="2 3">
    <name type="scientific">Cladophialophora bantiana (strain ATCC 10958 / CBS 173.52 / CDC B-1940 / NIH 8579)</name>
    <name type="common">Xylohypha bantiana</name>
    <dbReference type="NCBI Taxonomy" id="1442370"/>
    <lineage>
        <taxon>Eukaryota</taxon>
        <taxon>Fungi</taxon>
        <taxon>Dikarya</taxon>
        <taxon>Ascomycota</taxon>
        <taxon>Pezizomycotina</taxon>
        <taxon>Eurotiomycetes</taxon>
        <taxon>Chaetothyriomycetidae</taxon>
        <taxon>Chaetothyriales</taxon>
        <taxon>Herpotrichiellaceae</taxon>
        <taxon>Cladophialophora</taxon>
    </lineage>
</organism>
<keyword evidence="3" id="KW-1185">Reference proteome</keyword>
<dbReference type="EMBL" id="KN846980">
    <property type="protein sequence ID" value="KIW98974.1"/>
    <property type="molecule type" value="Genomic_DNA"/>
</dbReference>